<keyword evidence="4" id="KW-0547">Nucleotide-binding</keyword>
<evidence type="ECO:0000256" key="7">
    <source>
        <dbReference type="ARBA" id="ARBA00023136"/>
    </source>
</evidence>
<keyword evidence="6" id="KW-1278">Translocase</keyword>
<dbReference type="InterPro" id="IPR050093">
    <property type="entry name" value="ABC_SmlMolc_Importer"/>
</dbReference>
<dbReference type="SUPFAM" id="SSF52540">
    <property type="entry name" value="P-loop containing nucleoside triphosphate hydrolases"/>
    <property type="match status" value="1"/>
</dbReference>
<dbReference type="RefSeq" id="WP_154429462.1">
    <property type="nucleotide sequence ID" value="NZ_VUNI01000006.1"/>
</dbReference>
<sequence length="366" mass="41724">MSLEVHIEKKLSNMTLKMDFVNDPANGVLGILGASGCGKSMTLKCIVGIETPDQGRIVLNGRVLFDSEKKINMKVQERRVGYLFQNYALFPGMTASANVEMAIHYSNQHKGIKTTRKEENEKAMYYMRLLHVDQLKDQYPRKMSGGQQQRVALARILASDPEVLMLDEPFSAVDAYLREQLQLELCDLLGSYGKDVLMVTHSRDEIYRFCDRMLVIEGGHQMGYGATKDLFANPETIAAARLTGCKNIVDVEILDDHHLFIPDWNAKIAVKGQIPEHTIAIGIRAHYMHPVSKEQLENYRNPKTGELENVVACSRPQILEDPFERVVVFEHHVWWKISKEIFEDVYKEKLPGYLSIPESSILYLHE</sequence>
<protein>
    <submittedName>
        <fullName evidence="9">ATP-binding cassette domain-containing protein</fullName>
    </submittedName>
</protein>
<evidence type="ECO:0000313" key="10">
    <source>
        <dbReference type="Proteomes" id="UP000474024"/>
    </source>
</evidence>
<dbReference type="Gene3D" id="3.40.50.300">
    <property type="entry name" value="P-loop containing nucleotide triphosphate hydrolases"/>
    <property type="match status" value="1"/>
</dbReference>
<keyword evidence="7" id="KW-0472">Membrane</keyword>
<dbReference type="EMBL" id="VUNI01000006">
    <property type="protein sequence ID" value="MST74496.1"/>
    <property type="molecule type" value="Genomic_DNA"/>
</dbReference>
<proteinExistence type="predicted"/>
<reference evidence="9 10" key="1">
    <citation type="submission" date="2019-08" db="EMBL/GenBank/DDBJ databases">
        <title>In-depth cultivation of the pig gut microbiome towards novel bacterial diversity and tailored functional studies.</title>
        <authorList>
            <person name="Wylensek D."/>
            <person name="Hitch T.C.A."/>
            <person name="Clavel T."/>
        </authorList>
    </citation>
    <scope>NUCLEOTIDE SEQUENCE [LARGE SCALE GENOMIC DNA]</scope>
    <source>
        <strain evidence="9 10">MUC/MUC-530-WT-4D</strain>
    </source>
</reference>
<dbReference type="GO" id="GO:0016887">
    <property type="term" value="F:ATP hydrolysis activity"/>
    <property type="evidence" value="ECO:0007669"/>
    <property type="project" value="InterPro"/>
</dbReference>
<dbReference type="InterPro" id="IPR003593">
    <property type="entry name" value="AAA+_ATPase"/>
</dbReference>
<keyword evidence="3" id="KW-0997">Cell inner membrane</keyword>
<dbReference type="PROSITE" id="PS50893">
    <property type="entry name" value="ABC_TRANSPORTER_2"/>
    <property type="match status" value="1"/>
</dbReference>
<evidence type="ECO:0000256" key="2">
    <source>
        <dbReference type="ARBA" id="ARBA00022475"/>
    </source>
</evidence>
<keyword evidence="10" id="KW-1185">Reference proteome</keyword>
<evidence type="ECO:0000256" key="6">
    <source>
        <dbReference type="ARBA" id="ARBA00022967"/>
    </source>
</evidence>
<evidence type="ECO:0000256" key="3">
    <source>
        <dbReference type="ARBA" id="ARBA00022519"/>
    </source>
</evidence>
<evidence type="ECO:0000256" key="4">
    <source>
        <dbReference type="ARBA" id="ARBA00022741"/>
    </source>
</evidence>
<dbReference type="PROSITE" id="PS00211">
    <property type="entry name" value="ABC_TRANSPORTER_1"/>
    <property type="match status" value="1"/>
</dbReference>
<dbReference type="PANTHER" id="PTHR42781:SF5">
    <property type="entry name" value="PUTRESCINE TRANSPORT ATP-BINDING PROTEIN POTG"/>
    <property type="match status" value="1"/>
</dbReference>
<dbReference type="GO" id="GO:0005524">
    <property type="term" value="F:ATP binding"/>
    <property type="evidence" value="ECO:0007669"/>
    <property type="project" value="UniProtKB-KW"/>
</dbReference>
<evidence type="ECO:0000259" key="8">
    <source>
        <dbReference type="PROSITE" id="PS50893"/>
    </source>
</evidence>
<keyword evidence="2" id="KW-1003">Cell membrane</keyword>
<dbReference type="Proteomes" id="UP000474024">
    <property type="component" value="Unassembled WGS sequence"/>
</dbReference>
<dbReference type="SMART" id="SM00382">
    <property type="entry name" value="AAA"/>
    <property type="match status" value="1"/>
</dbReference>
<keyword evidence="5 9" id="KW-0067">ATP-binding</keyword>
<feature type="domain" description="ABC transporter" evidence="8">
    <location>
        <begin position="1"/>
        <end position="243"/>
    </location>
</feature>
<keyword evidence="1" id="KW-0813">Transport</keyword>
<dbReference type="AlphaFoldDB" id="A0A6L5YRG1"/>
<dbReference type="InterPro" id="IPR003439">
    <property type="entry name" value="ABC_transporter-like_ATP-bd"/>
</dbReference>
<name>A0A6L5YRG1_9FIRM</name>
<evidence type="ECO:0000256" key="1">
    <source>
        <dbReference type="ARBA" id="ARBA00022448"/>
    </source>
</evidence>
<accession>A0A6L5YRG1</accession>
<dbReference type="Pfam" id="PF00005">
    <property type="entry name" value="ABC_tran"/>
    <property type="match status" value="1"/>
</dbReference>
<dbReference type="InterPro" id="IPR017871">
    <property type="entry name" value="ABC_transporter-like_CS"/>
</dbReference>
<organism evidence="9 10">
    <name type="scientific">Roseburia porci</name>
    <dbReference type="NCBI Taxonomy" id="2605790"/>
    <lineage>
        <taxon>Bacteria</taxon>
        <taxon>Bacillati</taxon>
        <taxon>Bacillota</taxon>
        <taxon>Clostridia</taxon>
        <taxon>Lachnospirales</taxon>
        <taxon>Lachnospiraceae</taxon>
        <taxon>Roseburia</taxon>
    </lineage>
</organism>
<evidence type="ECO:0000313" key="9">
    <source>
        <dbReference type="EMBL" id="MST74496.1"/>
    </source>
</evidence>
<dbReference type="InterPro" id="IPR027417">
    <property type="entry name" value="P-loop_NTPase"/>
</dbReference>
<evidence type="ECO:0000256" key="5">
    <source>
        <dbReference type="ARBA" id="ARBA00022840"/>
    </source>
</evidence>
<dbReference type="PANTHER" id="PTHR42781">
    <property type="entry name" value="SPERMIDINE/PUTRESCINE IMPORT ATP-BINDING PROTEIN POTA"/>
    <property type="match status" value="1"/>
</dbReference>
<gene>
    <name evidence="9" type="ORF">FYJ75_05515</name>
</gene>
<comment type="caution">
    <text evidence="9">The sequence shown here is derived from an EMBL/GenBank/DDBJ whole genome shotgun (WGS) entry which is preliminary data.</text>
</comment>